<dbReference type="Pfam" id="PF03061">
    <property type="entry name" value="4HBT"/>
    <property type="match status" value="1"/>
</dbReference>
<gene>
    <name evidence="3" type="ORF">ACFYM3_34275</name>
</gene>
<dbReference type="InterPro" id="IPR003736">
    <property type="entry name" value="PAAI_dom"/>
</dbReference>
<dbReference type="CDD" id="cd03443">
    <property type="entry name" value="PaaI_thioesterase"/>
    <property type="match status" value="2"/>
</dbReference>
<name>A0ABW6LMC6_9ACTN</name>
<sequence length="290" mass="30542">MSLFLPRPSAPSALTPREHARLDNAPHACTPGAVERRFGVLGCRVQDGFLRTVMRTGPWMDGSDGHQAGALAVLLDHSMAETIYNAAGPGRWSLTTRLAYDIVAPAPWRTAALYATSWVPRSDRSGGFAQCEVTDERGELVAVGSTWVQNVAASGPLHPVADAASEDTGGSGAANFTDHLGARLTVEGEDTRAELPRAEPWNNGYGTLHGGVWAGLAELAGSAALAHHGRDLRTATVSVSYLRRTVRPSVAAVARPAHLGQSFGVVEVTGTDNSGRQCVSATVTGRHHAR</sequence>
<dbReference type="EMBL" id="JBIAFP010000026">
    <property type="protein sequence ID" value="MFE9229574.1"/>
    <property type="molecule type" value="Genomic_DNA"/>
</dbReference>
<organism evidence="3 4">
    <name type="scientific">Streptomyces massasporeus</name>
    <dbReference type="NCBI Taxonomy" id="67324"/>
    <lineage>
        <taxon>Bacteria</taxon>
        <taxon>Bacillati</taxon>
        <taxon>Actinomycetota</taxon>
        <taxon>Actinomycetes</taxon>
        <taxon>Kitasatosporales</taxon>
        <taxon>Streptomycetaceae</taxon>
        <taxon>Streptomyces</taxon>
    </lineage>
</organism>
<evidence type="ECO:0000313" key="3">
    <source>
        <dbReference type="EMBL" id="MFE9229574.1"/>
    </source>
</evidence>
<feature type="domain" description="Thioesterase" evidence="2">
    <location>
        <begin position="205"/>
        <end position="278"/>
    </location>
</feature>
<dbReference type="NCBIfam" id="TIGR00369">
    <property type="entry name" value="unchar_dom_1"/>
    <property type="match status" value="1"/>
</dbReference>
<dbReference type="SUPFAM" id="SSF54637">
    <property type="entry name" value="Thioesterase/thiol ester dehydrase-isomerase"/>
    <property type="match status" value="2"/>
</dbReference>
<dbReference type="InterPro" id="IPR006683">
    <property type="entry name" value="Thioestr_dom"/>
</dbReference>
<evidence type="ECO:0000256" key="1">
    <source>
        <dbReference type="ARBA" id="ARBA00022801"/>
    </source>
</evidence>
<dbReference type="InterPro" id="IPR029069">
    <property type="entry name" value="HotDog_dom_sf"/>
</dbReference>
<proteinExistence type="predicted"/>
<dbReference type="Gene3D" id="3.10.129.10">
    <property type="entry name" value="Hotdog Thioesterase"/>
    <property type="match status" value="2"/>
</dbReference>
<keyword evidence="4" id="KW-1185">Reference proteome</keyword>
<dbReference type="GO" id="GO:0016787">
    <property type="term" value="F:hydrolase activity"/>
    <property type="evidence" value="ECO:0007669"/>
    <property type="project" value="UniProtKB-KW"/>
</dbReference>
<protein>
    <submittedName>
        <fullName evidence="3">PaaI family thioesterase</fullName>
        <ecNumber evidence="3">3.1.2.-</ecNumber>
    </submittedName>
</protein>
<evidence type="ECO:0000259" key="2">
    <source>
        <dbReference type="Pfam" id="PF03061"/>
    </source>
</evidence>
<comment type="caution">
    <text evidence="3">The sequence shown here is derived from an EMBL/GenBank/DDBJ whole genome shotgun (WGS) entry which is preliminary data.</text>
</comment>
<keyword evidence="1 3" id="KW-0378">Hydrolase</keyword>
<reference evidence="3 4" key="1">
    <citation type="submission" date="2024-10" db="EMBL/GenBank/DDBJ databases">
        <title>The Natural Products Discovery Center: Release of the First 8490 Sequenced Strains for Exploring Actinobacteria Biosynthetic Diversity.</title>
        <authorList>
            <person name="Kalkreuter E."/>
            <person name="Kautsar S.A."/>
            <person name="Yang D."/>
            <person name="Bader C.D."/>
            <person name="Teijaro C.N."/>
            <person name="Fluegel L."/>
            <person name="Davis C.M."/>
            <person name="Simpson J.R."/>
            <person name="Lauterbach L."/>
            <person name="Steele A.D."/>
            <person name="Gui C."/>
            <person name="Meng S."/>
            <person name="Li G."/>
            <person name="Viehrig K."/>
            <person name="Ye F."/>
            <person name="Su P."/>
            <person name="Kiefer A.F."/>
            <person name="Nichols A."/>
            <person name="Cepeda A.J."/>
            <person name="Yan W."/>
            <person name="Fan B."/>
            <person name="Jiang Y."/>
            <person name="Adhikari A."/>
            <person name="Zheng C.-J."/>
            <person name="Schuster L."/>
            <person name="Cowan T.M."/>
            <person name="Smanski M.J."/>
            <person name="Chevrette M.G."/>
            <person name="De Carvalho L.P.S."/>
            <person name="Shen B."/>
        </authorList>
    </citation>
    <scope>NUCLEOTIDE SEQUENCE [LARGE SCALE GENOMIC DNA]</scope>
    <source>
        <strain evidence="3 4">NPDC007066</strain>
    </source>
</reference>
<evidence type="ECO:0000313" key="4">
    <source>
        <dbReference type="Proteomes" id="UP001601288"/>
    </source>
</evidence>
<dbReference type="Proteomes" id="UP001601288">
    <property type="component" value="Unassembled WGS sequence"/>
</dbReference>
<accession>A0ABW6LMC6</accession>
<dbReference type="EC" id="3.1.2.-" evidence="3"/>
<dbReference type="RefSeq" id="WP_358286941.1">
    <property type="nucleotide sequence ID" value="NZ_JBEYGJ010000028.1"/>
</dbReference>